<name>A0A9Q4C5I9_9EURY</name>
<comment type="caution">
    <text evidence="1">The sequence shown here is derived from an EMBL/GenBank/DDBJ whole genome shotgun (WGS) entry which is preliminary data.</text>
</comment>
<dbReference type="Proteomes" id="UP001149411">
    <property type="component" value="Unassembled WGS sequence"/>
</dbReference>
<organism evidence="1 2">
    <name type="scientific">Halorutilus salinus</name>
    <dbReference type="NCBI Taxonomy" id="2487751"/>
    <lineage>
        <taxon>Archaea</taxon>
        <taxon>Methanobacteriati</taxon>
        <taxon>Methanobacteriota</taxon>
        <taxon>Stenosarchaea group</taxon>
        <taxon>Halobacteria</taxon>
        <taxon>Halorutilales</taxon>
        <taxon>Halorutilaceae</taxon>
        <taxon>Halorutilus</taxon>
    </lineage>
</organism>
<dbReference type="AlphaFoldDB" id="A0A9Q4C5I9"/>
<keyword evidence="2" id="KW-1185">Reference proteome</keyword>
<dbReference type="EMBL" id="RKLV01000013">
    <property type="protein sequence ID" value="MCX2819843.1"/>
    <property type="molecule type" value="Genomic_DNA"/>
</dbReference>
<evidence type="ECO:0008006" key="3">
    <source>
        <dbReference type="Google" id="ProtNLM"/>
    </source>
</evidence>
<sequence>MPETLELVCTDDGCTLDMFELHYTYEIPDDTTKDDFSCPYCGGNELTGTDV</sequence>
<evidence type="ECO:0000313" key="1">
    <source>
        <dbReference type="EMBL" id="MCX2819843.1"/>
    </source>
</evidence>
<accession>A0A9Q4C5I9</accession>
<dbReference type="Pfam" id="PF24440">
    <property type="entry name" value="DUF7559"/>
    <property type="match status" value="1"/>
</dbReference>
<dbReference type="RefSeq" id="WP_266088485.1">
    <property type="nucleotide sequence ID" value="NZ_RKLV01000013.1"/>
</dbReference>
<gene>
    <name evidence="1" type="ORF">EGH25_10825</name>
</gene>
<reference evidence="1" key="1">
    <citation type="submission" date="2022-09" db="EMBL/GenBank/DDBJ databases">
        <title>Haloadaptaus new haloarchaeum isolated from saline soil.</title>
        <authorList>
            <person name="Duran-Viseras A."/>
            <person name="Sanchez-Porro C."/>
            <person name="Ventosa A."/>
        </authorList>
    </citation>
    <scope>NUCLEOTIDE SEQUENCE</scope>
    <source>
        <strain evidence="1">F3-133</strain>
    </source>
</reference>
<protein>
    <recommendedName>
        <fullName evidence="3">Small CPxCG-related zinc finger protein</fullName>
    </recommendedName>
</protein>
<dbReference type="InterPro" id="IPR055981">
    <property type="entry name" value="DUF7559"/>
</dbReference>
<evidence type="ECO:0000313" key="2">
    <source>
        <dbReference type="Proteomes" id="UP001149411"/>
    </source>
</evidence>
<proteinExistence type="predicted"/>